<dbReference type="GO" id="GO:0030145">
    <property type="term" value="F:manganese ion binding"/>
    <property type="evidence" value="ECO:0007669"/>
    <property type="project" value="TreeGrafter"/>
</dbReference>
<dbReference type="InterPro" id="IPR014033">
    <property type="entry name" value="Arginase"/>
</dbReference>
<evidence type="ECO:0000256" key="2">
    <source>
        <dbReference type="ARBA" id="ARBA00012168"/>
    </source>
</evidence>
<dbReference type="RefSeq" id="WP_249324074.1">
    <property type="nucleotide sequence ID" value="NZ_JACRTK010000003.1"/>
</dbReference>
<keyword evidence="4 12" id="KW-0056">Arginine metabolism</keyword>
<dbReference type="Proteomes" id="UP000601522">
    <property type="component" value="Unassembled WGS sequence"/>
</dbReference>
<proteinExistence type="inferred from homology"/>
<keyword evidence="6 12" id="KW-0378">Hydrolase</keyword>
<feature type="binding site" evidence="10">
    <location>
        <position position="226"/>
    </location>
    <ligand>
        <name>Mn(2+)</name>
        <dbReference type="ChEBI" id="CHEBI:29035"/>
        <label>1</label>
    </ligand>
</feature>
<protein>
    <recommendedName>
        <fullName evidence="3 9">Arginase</fullName>
        <ecNumber evidence="2 9">3.5.3.1</ecNumber>
    </recommendedName>
</protein>
<dbReference type="CDD" id="cd09989">
    <property type="entry name" value="Arginase"/>
    <property type="match status" value="1"/>
</dbReference>
<reference evidence="13 14" key="1">
    <citation type="submission" date="2020-08" db="EMBL/GenBank/DDBJ databases">
        <title>Genome public.</title>
        <authorList>
            <person name="Liu C."/>
            <person name="Sun Q."/>
        </authorList>
    </citation>
    <scope>NUCLEOTIDE SEQUENCE [LARGE SCALE GENOMIC DNA]</scope>
    <source>
        <strain evidence="13 14">NSJ-26</strain>
    </source>
</reference>
<dbReference type="PANTHER" id="PTHR43782:SF3">
    <property type="entry name" value="ARGINASE"/>
    <property type="match status" value="1"/>
</dbReference>
<evidence type="ECO:0000256" key="8">
    <source>
        <dbReference type="ARBA" id="ARBA00047391"/>
    </source>
</evidence>
<keyword evidence="7 10" id="KW-0464">Manganese</keyword>
<evidence type="ECO:0000256" key="3">
    <source>
        <dbReference type="ARBA" id="ARBA00018123"/>
    </source>
</evidence>
<keyword evidence="5 10" id="KW-0479">Metal-binding</keyword>
<dbReference type="PANTHER" id="PTHR43782">
    <property type="entry name" value="ARGINASE"/>
    <property type="match status" value="1"/>
</dbReference>
<dbReference type="InterPro" id="IPR023696">
    <property type="entry name" value="Ureohydrolase_dom_sf"/>
</dbReference>
<evidence type="ECO:0000313" key="14">
    <source>
        <dbReference type="Proteomes" id="UP000601522"/>
    </source>
</evidence>
<evidence type="ECO:0000256" key="4">
    <source>
        <dbReference type="ARBA" id="ARBA00022503"/>
    </source>
</evidence>
<evidence type="ECO:0000256" key="11">
    <source>
        <dbReference type="PROSITE-ProRule" id="PRU00742"/>
    </source>
</evidence>
<dbReference type="SUPFAM" id="SSF52768">
    <property type="entry name" value="Arginase/deacetylase"/>
    <property type="match status" value="1"/>
</dbReference>
<dbReference type="PRINTS" id="PR00116">
    <property type="entry name" value="ARGINASE"/>
</dbReference>
<evidence type="ECO:0000256" key="12">
    <source>
        <dbReference type="RuleBase" id="RU361159"/>
    </source>
</evidence>
<evidence type="ECO:0000256" key="5">
    <source>
        <dbReference type="ARBA" id="ARBA00022723"/>
    </source>
</evidence>
<accession>A0A926F182</accession>
<dbReference type="PIRSF" id="PIRSF036979">
    <property type="entry name" value="Arginase"/>
    <property type="match status" value="1"/>
</dbReference>
<dbReference type="InterPro" id="IPR006035">
    <property type="entry name" value="Ureohydrolase"/>
</dbReference>
<dbReference type="GO" id="GO:0006525">
    <property type="term" value="P:arginine metabolic process"/>
    <property type="evidence" value="ECO:0007669"/>
    <property type="project" value="UniProtKB-KW"/>
</dbReference>
<keyword evidence="14" id="KW-1185">Reference proteome</keyword>
<dbReference type="GO" id="GO:0005737">
    <property type="term" value="C:cytoplasm"/>
    <property type="evidence" value="ECO:0007669"/>
    <property type="project" value="TreeGrafter"/>
</dbReference>
<feature type="binding site" evidence="10">
    <location>
        <position position="123"/>
    </location>
    <ligand>
        <name>Mn(2+)</name>
        <dbReference type="ChEBI" id="CHEBI:29035"/>
        <label>1</label>
    </ligand>
</feature>
<dbReference type="EMBL" id="JACRTK010000003">
    <property type="protein sequence ID" value="MBC8591212.1"/>
    <property type="molecule type" value="Genomic_DNA"/>
</dbReference>
<comment type="pathway">
    <text evidence="1">Nitrogen metabolism; urea cycle; L-ornithine and urea from L-arginine: step 1/1.</text>
</comment>
<dbReference type="EC" id="3.5.3.1" evidence="2 9"/>
<dbReference type="NCBIfam" id="TIGR01229">
    <property type="entry name" value="rocF_arginase"/>
    <property type="match status" value="1"/>
</dbReference>
<evidence type="ECO:0000313" key="13">
    <source>
        <dbReference type="EMBL" id="MBC8591212.1"/>
    </source>
</evidence>
<feature type="binding site" evidence="10">
    <location>
        <position position="121"/>
    </location>
    <ligand>
        <name>Mn(2+)</name>
        <dbReference type="ChEBI" id="CHEBI:29035"/>
        <label>1</label>
    </ligand>
</feature>
<comment type="catalytic activity">
    <reaction evidence="8 12">
        <text>L-arginine + H2O = urea + L-ornithine</text>
        <dbReference type="Rhea" id="RHEA:20569"/>
        <dbReference type="ChEBI" id="CHEBI:15377"/>
        <dbReference type="ChEBI" id="CHEBI:16199"/>
        <dbReference type="ChEBI" id="CHEBI:32682"/>
        <dbReference type="ChEBI" id="CHEBI:46911"/>
        <dbReference type="EC" id="3.5.3.1"/>
    </reaction>
</comment>
<comment type="similarity">
    <text evidence="11 12">Belongs to the arginase family.</text>
</comment>
<evidence type="ECO:0000256" key="9">
    <source>
        <dbReference type="NCBIfam" id="TIGR01229"/>
    </source>
</evidence>
<evidence type="ECO:0000256" key="1">
    <source>
        <dbReference type="ARBA" id="ARBA00005098"/>
    </source>
</evidence>
<comment type="cofactor">
    <cofactor evidence="10 12">
        <name>Mn(2+)</name>
        <dbReference type="ChEBI" id="CHEBI:29035"/>
    </cofactor>
    <text evidence="10 12">Binds 2 manganese ions per subunit.</text>
</comment>
<evidence type="ECO:0000256" key="10">
    <source>
        <dbReference type="PIRSR" id="PIRSR036979-1"/>
    </source>
</evidence>
<name>A0A926F182_9FIRM</name>
<comment type="caution">
    <text evidence="13">The sequence shown here is derived from an EMBL/GenBank/DDBJ whole genome shotgun (WGS) entry which is preliminary data.</text>
</comment>
<sequence length="298" mass="32856">MNVNLIAVPIKYGCDRDGAQHGPSKLRELNMIDIFKGNKDIYDMGDLFIPQISDKDKFKWHDNMKYLYPIRDINTNLAHAVYCSLQSNCFPFIIGGDHSLAIGSIAGASKYFKDMAVIWIDAHGDMNDFTSSPSGNIHGMPLAASIGIGHYGLTNLYHKGPKISPNNVYLLGARDLDPGEKILIEESGLNLYGMKEINEKGLDIVLSEIIEKIKASSVDGVHLSFDIDSLDSSLVPGTGTPVIGGFDLSQTKLIFKRLLNEKFITSMDLVELNPLLDDSEESTAKLCIDLIDYISKLL</sequence>
<dbReference type="AlphaFoldDB" id="A0A926F182"/>
<feature type="binding site" evidence="10">
    <location>
        <position position="98"/>
    </location>
    <ligand>
        <name>Mn(2+)</name>
        <dbReference type="ChEBI" id="CHEBI:29035"/>
        <label>1</label>
    </ligand>
</feature>
<gene>
    <name evidence="13" type="primary">rocF</name>
    <name evidence="13" type="ORF">H8689_08820</name>
</gene>
<feature type="binding site" evidence="10">
    <location>
        <position position="228"/>
    </location>
    <ligand>
        <name>Mn(2+)</name>
        <dbReference type="ChEBI" id="CHEBI:29035"/>
        <label>1</label>
    </ligand>
</feature>
<dbReference type="PROSITE" id="PS51409">
    <property type="entry name" value="ARGINASE_2"/>
    <property type="match status" value="1"/>
</dbReference>
<dbReference type="Gene3D" id="3.40.800.10">
    <property type="entry name" value="Ureohydrolase domain"/>
    <property type="match status" value="1"/>
</dbReference>
<dbReference type="Pfam" id="PF00491">
    <property type="entry name" value="Arginase"/>
    <property type="match status" value="1"/>
</dbReference>
<evidence type="ECO:0000256" key="7">
    <source>
        <dbReference type="ARBA" id="ARBA00023211"/>
    </source>
</evidence>
<dbReference type="GO" id="GO:0004053">
    <property type="term" value="F:arginase activity"/>
    <property type="evidence" value="ECO:0007669"/>
    <property type="project" value="UniProtKB-UniRule"/>
</dbReference>
<feature type="binding site" evidence="10">
    <location>
        <position position="125"/>
    </location>
    <ligand>
        <name>Mn(2+)</name>
        <dbReference type="ChEBI" id="CHEBI:29035"/>
        <label>1</label>
    </ligand>
</feature>
<dbReference type="FunFam" id="3.40.800.10:FF:000012">
    <property type="entry name" value="Arginase"/>
    <property type="match status" value="1"/>
</dbReference>
<organism evidence="13 14">
    <name type="scientific">Wansuia hejianensis</name>
    <dbReference type="NCBI Taxonomy" id="2763667"/>
    <lineage>
        <taxon>Bacteria</taxon>
        <taxon>Bacillati</taxon>
        <taxon>Bacillota</taxon>
        <taxon>Clostridia</taxon>
        <taxon>Lachnospirales</taxon>
        <taxon>Lachnospiraceae</taxon>
        <taxon>Wansuia</taxon>
    </lineage>
</organism>
<evidence type="ECO:0000256" key="6">
    <source>
        <dbReference type="ARBA" id="ARBA00022801"/>
    </source>
</evidence>